<keyword evidence="2" id="KW-1185">Reference proteome</keyword>
<proteinExistence type="predicted"/>
<evidence type="ECO:0000313" key="2">
    <source>
        <dbReference type="Proteomes" id="UP001145069"/>
    </source>
</evidence>
<accession>A0A9X3WE56</accession>
<gene>
    <name evidence="1" type="ORF">NC799_09020</name>
</gene>
<comment type="caution">
    <text evidence="1">The sequence shown here is derived from an EMBL/GenBank/DDBJ whole genome shotgun (WGS) entry which is preliminary data.</text>
</comment>
<name>A0A9X3WE56_9BACI</name>
<protein>
    <submittedName>
        <fullName evidence="1">Uncharacterized protein</fullName>
    </submittedName>
</protein>
<sequence length="125" mass="14910">MIGNKYLQSLFEYPDEDTSLNQLLELLKSKDVEFINTLNEKVNLDLCNDKELTYLTKVSALLDYYLQTYDIEVPDWLRDEKLKFDKPYYHPKRISDFEKLKLQFTSPAPFRIKNVYFNLGGIERV</sequence>
<dbReference type="EMBL" id="JAMQKC010000006">
    <property type="protein sequence ID" value="MDC3417063.1"/>
    <property type="molecule type" value="Genomic_DNA"/>
</dbReference>
<organism evidence="1 2">
    <name type="scientific">Aquibacillus salsiterrae</name>
    <dbReference type="NCBI Taxonomy" id="2950439"/>
    <lineage>
        <taxon>Bacteria</taxon>
        <taxon>Bacillati</taxon>
        <taxon>Bacillota</taxon>
        <taxon>Bacilli</taxon>
        <taxon>Bacillales</taxon>
        <taxon>Bacillaceae</taxon>
        <taxon>Aquibacillus</taxon>
    </lineage>
</organism>
<reference evidence="1" key="1">
    <citation type="submission" date="2022-06" db="EMBL/GenBank/DDBJ databases">
        <title>Aquibacillus sp. a new bacterium isolated from soil saline samples.</title>
        <authorList>
            <person name="Galisteo C."/>
            <person name="De La Haba R."/>
            <person name="Sanchez-Porro C."/>
            <person name="Ventosa A."/>
        </authorList>
    </citation>
    <scope>NUCLEOTIDE SEQUENCE</scope>
    <source>
        <strain evidence="1">3ASR75-54</strain>
    </source>
</reference>
<evidence type="ECO:0000313" key="1">
    <source>
        <dbReference type="EMBL" id="MDC3417063.1"/>
    </source>
</evidence>
<dbReference type="AlphaFoldDB" id="A0A9X3WE56"/>
<dbReference type="Proteomes" id="UP001145069">
    <property type="component" value="Unassembled WGS sequence"/>
</dbReference>
<dbReference type="RefSeq" id="WP_272446125.1">
    <property type="nucleotide sequence ID" value="NZ_JAMQKC010000006.1"/>
</dbReference>